<feature type="compositionally biased region" description="Low complexity" evidence="1">
    <location>
        <begin position="104"/>
        <end position="120"/>
    </location>
</feature>
<dbReference type="AlphaFoldDB" id="A0A815QJI6"/>
<sequence length="240" mass="26524">MALTLYRVFRIFPTPPIDQFKWLKERTTPIVFNSIKRCYSLSPRHNDKRINSSIDECEKTIKQIESEGPIDFACLEPIGLDWASLPDEDLSHLDALDNLESTEESSNSSKSIKGSESTVSRTIAGQDADDGGVIQHLSSPGDPRSIIPQVPCRRISAGIAQEISDQFLAVSSSNFAGNGWKTNRTDCAIITWDIADLFMPNLGYQRKLVATISSSFYNQLHGVRVLVIPLSSVMNNSSSS</sequence>
<evidence type="ECO:0000313" key="2">
    <source>
        <dbReference type="EMBL" id="CAF1464154.1"/>
    </source>
</evidence>
<gene>
    <name evidence="2" type="ORF">EDS130_LOCUS40358</name>
</gene>
<dbReference type="EMBL" id="CAJNOJ010000484">
    <property type="protein sequence ID" value="CAF1464154.1"/>
    <property type="molecule type" value="Genomic_DNA"/>
</dbReference>
<dbReference type="Proteomes" id="UP000663852">
    <property type="component" value="Unassembled WGS sequence"/>
</dbReference>
<name>A0A815QJI6_ADIRI</name>
<evidence type="ECO:0000256" key="1">
    <source>
        <dbReference type="SAM" id="MobiDB-lite"/>
    </source>
</evidence>
<organism evidence="2 3">
    <name type="scientific">Adineta ricciae</name>
    <name type="common">Rotifer</name>
    <dbReference type="NCBI Taxonomy" id="249248"/>
    <lineage>
        <taxon>Eukaryota</taxon>
        <taxon>Metazoa</taxon>
        <taxon>Spiralia</taxon>
        <taxon>Gnathifera</taxon>
        <taxon>Rotifera</taxon>
        <taxon>Eurotatoria</taxon>
        <taxon>Bdelloidea</taxon>
        <taxon>Adinetida</taxon>
        <taxon>Adinetidae</taxon>
        <taxon>Adineta</taxon>
    </lineage>
</organism>
<accession>A0A815QJI6</accession>
<feature type="region of interest" description="Disordered" evidence="1">
    <location>
        <begin position="99"/>
        <end position="121"/>
    </location>
</feature>
<evidence type="ECO:0000313" key="3">
    <source>
        <dbReference type="Proteomes" id="UP000663852"/>
    </source>
</evidence>
<reference evidence="2" key="1">
    <citation type="submission" date="2021-02" db="EMBL/GenBank/DDBJ databases">
        <authorList>
            <person name="Nowell W R."/>
        </authorList>
    </citation>
    <scope>NUCLEOTIDE SEQUENCE</scope>
</reference>
<protein>
    <submittedName>
        <fullName evidence="2">Uncharacterized protein</fullName>
    </submittedName>
</protein>
<comment type="caution">
    <text evidence="2">The sequence shown here is derived from an EMBL/GenBank/DDBJ whole genome shotgun (WGS) entry which is preliminary data.</text>
</comment>
<proteinExistence type="predicted"/>